<sequence>MAERETARSLKERLRLRELAKYYCATSSIVGFNLGSGQGSTQQRATSQDFTPLLARLSSDGNLTALAQLAALRLGCQRSLISIIDDKSQHIIAEATRSVSTSDETEHDPDDGLVFGAQSLPITYGICLTTLDAFLGESRLLLDNPNNSADTDHLVITDLLAESRTRGVPALATFPPILRYYVEVPLRTDAGYLLGSICVIDPLVRQPGPSDVKKLQEIANLVCQHLEMVRMKEDHRRAERLLEGLSHFIQGKDSISDWSKATPGQPRIPNVHPQRTYLSLSAMSSVPGGESTAISSPSVAGTGSNSLLTFSDATLTPTGAGMSERTFSDDTVTPATPGTSGLSPQSGRGHRPIDSDVEVGFDPLPRGYSVDSSTPTLASISVRQTFSRASNLIRESMDLDATCFLEVPQNERFKNRKERRSSIQRKADSNSSAPSTSETDSLTDTSTDLTPKDQENPNSDETSTPTDVLCHRLGFATRTKSSLAGSTTTQPYLTISATLLNQLTAKYPGGHIFHFDVAGSVSSGDDSQSSQQRRTKKAKLSARLCRLFPTARSLIFLPMYDNDKQQVFSGFLGWTMDPARALQKHEIVYVSGFANSIMCEVMRLEATATDKAKSDFISSISHELRSPLHGILAAAQLLSESQIYPKQAEFIQMVDTCARTLLDIMNHLLDHAKINHFISQQKRKPGPKSGRGTSTADSATYSLVTSMNLLSVVEETTASMAASINQMHRDGARPETQTQGSALSAKQDTVAIPIMLNIAPYQHWTFHSEAGSWRRIIMNLIGNSLKYTQEGHINVSLMFREQGKTGRSVAELKVIDTGQGISEEYLKHRLYTPFAQENNLSVGTGLGLSLVQQIVSSLQGEIQVHSEVGTGTEIVVRIPLTESEASSDSSAAEEHQDLLPLTTDRSFTFAGFDARLSIHEQPTGIPHPRTRAMLAMKDSVSATMTDWYGMQSRSGNADICVVEESYLERNLETFDKRDQNLLVVGLDGRGSTTDRIQEAKFVYLLPPVGPIRMAQALKALLEARKDTLPQHELAVRPASTEGDTKLSPEAHTPEDTVPSSSERDASSVPDKATPQTSFHDPFSKSSNTPDRESAPSPDESRDTILLVDDNEINLRILVACISRLKLDYLTARDGRDALQKYVSAREAGIKITVVFMDISMPVMDGFASTREIRAFEKKSGMKRRSRSIIVALTGLASAEAQHEIQNCGFDLYLRKPVNLKTVREVLAGEGVDHVRGP</sequence>
<dbReference type="InterPro" id="IPR011006">
    <property type="entry name" value="CheY-like_superfamily"/>
</dbReference>
<evidence type="ECO:0000259" key="4">
    <source>
        <dbReference type="PROSITE" id="PS50109"/>
    </source>
</evidence>
<dbReference type="Pfam" id="PF02518">
    <property type="entry name" value="HATPase_c"/>
    <property type="match status" value="1"/>
</dbReference>
<feature type="compositionally biased region" description="Polar residues" evidence="3">
    <location>
        <begin position="1073"/>
        <end position="1088"/>
    </location>
</feature>
<dbReference type="InterPro" id="IPR004358">
    <property type="entry name" value="Sig_transdc_His_kin-like_C"/>
</dbReference>
<proteinExistence type="predicted"/>
<dbReference type="InterPro" id="IPR005467">
    <property type="entry name" value="His_kinase_dom"/>
</dbReference>
<evidence type="ECO:0000313" key="6">
    <source>
        <dbReference type="EMBL" id="KAK5079987.1"/>
    </source>
</evidence>
<dbReference type="InterPro" id="IPR003661">
    <property type="entry name" value="HisK_dim/P_dom"/>
</dbReference>
<keyword evidence="1 2" id="KW-0597">Phosphoprotein</keyword>
<feature type="compositionally biased region" description="Low complexity" evidence="3">
    <location>
        <begin position="435"/>
        <end position="449"/>
    </location>
</feature>
<dbReference type="InterPro" id="IPR036890">
    <property type="entry name" value="HATPase_C_sf"/>
</dbReference>
<dbReference type="PROSITE" id="PS50109">
    <property type="entry name" value="HIS_KIN"/>
    <property type="match status" value="1"/>
</dbReference>
<dbReference type="Gene3D" id="3.30.450.40">
    <property type="match status" value="1"/>
</dbReference>
<dbReference type="SUPFAM" id="SSF55874">
    <property type="entry name" value="ATPase domain of HSP90 chaperone/DNA topoisomerase II/histidine kinase"/>
    <property type="match status" value="1"/>
</dbReference>
<dbReference type="Gene3D" id="3.30.565.10">
    <property type="entry name" value="Histidine kinase-like ATPase, C-terminal domain"/>
    <property type="match status" value="1"/>
</dbReference>
<dbReference type="PROSITE" id="PS50110">
    <property type="entry name" value="RESPONSE_REGULATORY"/>
    <property type="match status" value="1"/>
</dbReference>
<dbReference type="PANTHER" id="PTHR43719:SF11">
    <property type="entry name" value="HISTIDINE KINASE_RESPONSE REGULATOR, PUTATIVE-RELATED"/>
    <property type="match status" value="1"/>
</dbReference>
<dbReference type="PANTHER" id="PTHR43719">
    <property type="entry name" value="TWO-COMPONENT HISTIDINE KINASE"/>
    <property type="match status" value="1"/>
</dbReference>
<dbReference type="CDD" id="cd17546">
    <property type="entry name" value="REC_hyHK_CKI1_RcsC-like"/>
    <property type="match status" value="1"/>
</dbReference>
<dbReference type="SMART" id="SM00448">
    <property type="entry name" value="REC"/>
    <property type="match status" value="1"/>
</dbReference>
<evidence type="ECO:0000256" key="2">
    <source>
        <dbReference type="PROSITE-ProRule" id="PRU00169"/>
    </source>
</evidence>
<evidence type="ECO:0000256" key="1">
    <source>
        <dbReference type="ARBA" id="ARBA00022553"/>
    </source>
</evidence>
<dbReference type="SUPFAM" id="SSF55781">
    <property type="entry name" value="GAF domain-like"/>
    <property type="match status" value="1"/>
</dbReference>
<feature type="compositionally biased region" description="Basic and acidic residues" evidence="3">
    <location>
        <begin position="1089"/>
        <end position="1102"/>
    </location>
</feature>
<keyword evidence="7" id="KW-1185">Reference proteome</keyword>
<reference evidence="6 7" key="1">
    <citation type="submission" date="2023-08" db="EMBL/GenBank/DDBJ databases">
        <title>Black Yeasts Isolated from many extreme environments.</title>
        <authorList>
            <person name="Coleine C."/>
            <person name="Stajich J.E."/>
            <person name="Selbmann L."/>
        </authorList>
    </citation>
    <scope>NUCLEOTIDE SEQUENCE [LARGE SCALE GENOMIC DNA]</scope>
    <source>
        <strain evidence="6 7">CCFEE 5885</strain>
    </source>
</reference>
<comment type="caution">
    <text evidence="6">The sequence shown here is derived from an EMBL/GenBank/DDBJ whole genome shotgun (WGS) entry which is preliminary data.</text>
</comment>
<dbReference type="Gene3D" id="3.40.50.2300">
    <property type="match status" value="1"/>
</dbReference>
<evidence type="ECO:0000256" key="3">
    <source>
        <dbReference type="SAM" id="MobiDB-lite"/>
    </source>
</evidence>
<dbReference type="PRINTS" id="PR00344">
    <property type="entry name" value="BCTRLSENSOR"/>
</dbReference>
<dbReference type="InterPro" id="IPR036097">
    <property type="entry name" value="HisK_dim/P_sf"/>
</dbReference>
<protein>
    <recommendedName>
        <fullName evidence="8">LOV domain-containing protein</fullName>
    </recommendedName>
</protein>
<dbReference type="Pfam" id="PF00072">
    <property type="entry name" value="Response_reg"/>
    <property type="match status" value="1"/>
</dbReference>
<dbReference type="Proteomes" id="UP001345013">
    <property type="component" value="Unassembled WGS sequence"/>
</dbReference>
<dbReference type="InterPro" id="IPR003594">
    <property type="entry name" value="HATPase_dom"/>
</dbReference>
<dbReference type="Gene3D" id="1.10.287.130">
    <property type="match status" value="1"/>
</dbReference>
<dbReference type="Pfam" id="PF00512">
    <property type="entry name" value="HisKA"/>
    <property type="match status" value="1"/>
</dbReference>
<dbReference type="SUPFAM" id="SSF47384">
    <property type="entry name" value="Homodimeric domain of signal transducing histidine kinase"/>
    <property type="match status" value="1"/>
</dbReference>
<dbReference type="InterPro" id="IPR029016">
    <property type="entry name" value="GAF-like_dom_sf"/>
</dbReference>
<name>A0ABR0JYZ4_9EURO</name>
<feature type="region of interest" description="Disordered" evidence="3">
    <location>
        <begin position="1031"/>
        <end position="1102"/>
    </location>
</feature>
<feature type="domain" description="Histidine kinase" evidence="4">
    <location>
        <begin position="619"/>
        <end position="882"/>
    </location>
</feature>
<evidence type="ECO:0000259" key="5">
    <source>
        <dbReference type="PROSITE" id="PS50110"/>
    </source>
</evidence>
<feature type="domain" description="Response regulatory" evidence="5">
    <location>
        <begin position="1103"/>
        <end position="1230"/>
    </location>
</feature>
<organism evidence="6 7">
    <name type="scientific">Lithohypha guttulata</name>
    <dbReference type="NCBI Taxonomy" id="1690604"/>
    <lineage>
        <taxon>Eukaryota</taxon>
        <taxon>Fungi</taxon>
        <taxon>Dikarya</taxon>
        <taxon>Ascomycota</taxon>
        <taxon>Pezizomycotina</taxon>
        <taxon>Eurotiomycetes</taxon>
        <taxon>Chaetothyriomycetidae</taxon>
        <taxon>Chaetothyriales</taxon>
        <taxon>Trichomeriaceae</taxon>
        <taxon>Lithohypha</taxon>
    </lineage>
</organism>
<feature type="region of interest" description="Disordered" evidence="3">
    <location>
        <begin position="318"/>
        <end position="374"/>
    </location>
</feature>
<feature type="compositionally biased region" description="Polar residues" evidence="3">
    <location>
        <begin position="456"/>
        <end position="466"/>
    </location>
</feature>
<evidence type="ECO:0000313" key="7">
    <source>
        <dbReference type="Proteomes" id="UP001345013"/>
    </source>
</evidence>
<dbReference type="InterPro" id="IPR050956">
    <property type="entry name" value="2C_system_His_kinase"/>
</dbReference>
<accession>A0ABR0JYZ4</accession>
<feature type="compositionally biased region" description="Polar residues" evidence="3">
    <location>
        <begin position="329"/>
        <end position="346"/>
    </location>
</feature>
<feature type="compositionally biased region" description="Basic and acidic residues" evidence="3">
    <location>
        <begin position="1042"/>
        <end position="1054"/>
    </location>
</feature>
<feature type="region of interest" description="Disordered" evidence="3">
    <location>
        <begin position="413"/>
        <end position="467"/>
    </location>
</feature>
<feature type="modified residue" description="4-aspartylphosphate" evidence="2">
    <location>
        <position position="1157"/>
    </location>
</feature>
<dbReference type="EMBL" id="JAVRRG010000161">
    <property type="protein sequence ID" value="KAK5079987.1"/>
    <property type="molecule type" value="Genomic_DNA"/>
</dbReference>
<dbReference type="SUPFAM" id="SSF52172">
    <property type="entry name" value="CheY-like"/>
    <property type="match status" value="1"/>
</dbReference>
<dbReference type="InterPro" id="IPR001789">
    <property type="entry name" value="Sig_transdc_resp-reg_receiver"/>
</dbReference>
<feature type="compositionally biased region" description="Basic residues" evidence="3">
    <location>
        <begin position="414"/>
        <end position="423"/>
    </location>
</feature>
<dbReference type="SMART" id="SM00388">
    <property type="entry name" value="HisKA"/>
    <property type="match status" value="1"/>
</dbReference>
<evidence type="ECO:0008006" key="8">
    <source>
        <dbReference type="Google" id="ProtNLM"/>
    </source>
</evidence>
<dbReference type="CDD" id="cd00082">
    <property type="entry name" value="HisKA"/>
    <property type="match status" value="1"/>
</dbReference>
<gene>
    <name evidence="6" type="ORF">LTR24_008749</name>
</gene>
<dbReference type="SMART" id="SM00387">
    <property type="entry name" value="HATPase_c"/>
    <property type="match status" value="1"/>
</dbReference>